<dbReference type="Pfam" id="PF01266">
    <property type="entry name" value="DAO"/>
    <property type="match status" value="1"/>
</dbReference>
<dbReference type="PANTHER" id="PTHR13847:SF279">
    <property type="entry name" value="FAD DEPENDENT OXIDOREDUCTASE DOMAIN-CONTAINING PROTEIN-RELATED"/>
    <property type="match status" value="1"/>
</dbReference>
<dbReference type="Proteomes" id="UP000663881">
    <property type="component" value="Unassembled WGS sequence"/>
</dbReference>
<dbReference type="InterPro" id="IPR036188">
    <property type="entry name" value="FAD/NAD-bd_sf"/>
</dbReference>
<sequence length="250" mass="27489">MCDGDNLSNYRSTVDLPSESDIVIIGSGFAGSSCAYYLYKNADLTKNPLKITMIEARETCSGATGRNGGHLKPDVYYSYKRYSNKYGQQIAETLMEFEAKQIDAMSKLVSEENIECDWTVTRACDAYIEPEIAAEAKASYEQRCADGGNVSDIHEIPPDDYLSMTRVKNVLYGVTFTGASIHPYKLVHHLLNKCVEKGMNLQTNTCVSSATRLPSGEWSIVTSRGTLKASKVIFATNAYTAGIVPVLNDK</sequence>
<dbReference type="Gene3D" id="3.30.9.10">
    <property type="entry name" value="D-Amino Acid Oxidase, subunit A, domain 2"/>
    <property type="match status" value="1"/>
</dbReference>
<proteinExistence type="predicted"/>
<dbReference type="AlphaFoldDB" id="A0A819YFQ9"/>
<gene>
    <name evidence="2" type="ORF">OKA104_LOCUS38330</name>
</gene>
<dbReference type="Gene3D" id="3.50.50.60">
    <property type="entry name" value="FAD/NAD(P)-binding domain"/>
    <property type="match status" value="1"/>
</dbReference>
<name>A0A819YFQ9_9BILA</name>
<dbReference type="GO" id="GO:0005737">
    <property type="term" value="C:cytoplasm"/>
    <property type="evidence" value="ECO:0007669"/>
    <property type="project" value="TreeGrafter"/>
</dbReference>
<dbReference type="SUPFAM" id="SSF51905">
    <property type="entry name" value="FAD/NAD(P)-binding domain"/>
    <property type="match status" value="1"/>
</dbReference>
<dbReference type="PANTHER" id="PTHR13847">
    <property type="entry name" value="SARCOSINE DEHYDROGENASE-RELATED"/>
    <property type="match status" value="1"/>
</dbReference>
<reference evidence="2" key="1">
    <citation type="submission" date="2021-02" db="EMBL/GenBank/DDBJ databases">
        <authorList>
            <person name="Nowell W R."/>
        </authorList>
    </citation>
    <scope>NUCLEOTIDE SEQUENCE</scope>
</reference>
<protein>
    <recommendedName>
        <fullName evidence="1">FAD dependent oxidoreductase domain-containing protein</fullName>
    </recommendedName>
</protein>
<organism evidence="2 3">
    <name type="scientific">Adineta steineri</name>
    <dbReference type="NCBI Taxonomy" id="433720"/>
    <lineage>
        <taxon>Eukaryota</taxon>
        <taxon>Metazoa</taxon>
        <taxon>Spiralia</taxon>
        <taxon>Gnathifera</taxon>
        <taxon>Rotifera</taxon>
        <taxon>Eurotatoria</taxon>
        <taxon>Bdelloidea</taxon>
        <taxon>Adinetida</taxon>
        <taxon>Adinetidae</taxon>
        <taxon>Adineta</taxon>
    </lineage>
</organism>
<evidence type="ECO:0000313" key="3">
    <source>
        <dbReference type="Proteomes" id="UP000663881"/>
    </source>
</evidence>
<evidence type="ECO:0000313" key="2">
    <source>
        <dbReference type="EMBL" id="CAF4152494.1"/>
    </source>
</evidence>
<dbReference type="EMBL" id="CAJOAY010006861">
    <property type="protein sequence ID" value="CAF4152494.1"/>
    <property type="molecule type" value="Genomic_DNA"/>
</dbReference>
<comment type="caution">
    <text evidence="2">The sequence shown here is derived from an EMBL/GenBank/DDBJ whole genome shotgun (WGS) entry which is preliminary data.</text>
</comment>
<feature type="non-terminal residue" evidence="2">
    <location>
        <position position="250"/>
    </location>
</feature>
<accession>A0A819YFQ9</accession>
<dbReference type="InterPro" id="IPR006076">
    <property type="entry name" value="FAD-dep_OxRdtase"/>
</dbReference>
<evidence type="ECO:0000259" key="1">
    <source>
        <dbReference type="Pfam" id="PF01266"/>
    </source>
</evidence>
<feature type="domain" description="FAD dependent oxidoreductase" evidence="1">
    <location>
        <begin position="21"/>
        <end position="244"/>
    </location>
</feature>